<dbReference type="InterPro" id="IPR051784">
    <property type="entry name" value="Nod_factor_ABC_transporter"/>
</dbReference>
<proteinExistence type="predicted"/>
<feature type="transmembrane region" description="Helical" evidence="1">
    <location>
        <begin position="114"/>
        <end position="139"/>
    </location>
</feature>
<dbReference type="Proteomes" id="UP000295388">
    <property type="component" value="Unassembled WGS sequence"/>
</dbReference>
<feature type="transmembrane region" description="Helical" evidence="1">
    <location>
        <begin position="151"/>
        <end position="174"/>
    </location>
</feature>
<evidence type="ECO:0000256" key="1">
    <source>
        <dbReference type="SAM" id="Phobius"/>
    </source>
</evidence>
<dbReference type="AlphaFoldDB" id="A0A4R6J4S8"/>
<feature type="transmembrane region" description="Helical" evidence="1">
    <location>
        <begin position="59"/>
        <end position="79"/>
    </location>
</feature>
<comment type="caution">
    <text evidence="2">The sequence shown here is derived from an EMBL/GenBank/DDBJ whole genome shotgun (WGS) entry which is preliminary data.</text>
</comment>
<keyword evidence="1" id="KW-0812">Transmembrane</keyword>
<accession>A0A4R6J4S8</accession>
<dbReference type="PANTHER" id="PTHR43229">
    <property type="entry name" value="NODULATION PROTEIN J"/>
    <property type="match status" value="1"/>
</dbReference>
<dbReference type="PANTHER" id="PTHR43229:SF2">
    <property type="entry name" value="NODULATION PROTEIN J"/>
    <property type="match status" value="1"/>
</dbReference>
<evidence type="ECO:0000313" key="2">
    <source>
        <dbReference type="EMBL" id="TDO30403.1"/>
    </source>
</evidence>
<keyword evidence="1" id="KW-0472">Membrane</keyword>
<name>A0A4R6J4S8_9ACTN</name>
<dbReference type="RefSeq" id="WP_166665767.1">
    <property type="nucleotide sequence ID" value="NZ_SNWQ01000038.1"/>
</dbReference>
<feature type="transmembrane region" description="Helical" evidence="1">
    <location>
        <begin position="242"/>
        <end position="260"/>
    </location>
</feature>
<protein>
    <submittedName>
        <fullName evidence="2">ABC-2 type transport system permease protein</fullName>
    </submittedName>
</protein>
<dbReference type="EMBL" id="SNWQ01000038">
    <property type="protein sequence ID" value="TDO30403.1"/>
    <property type="molecule type" value="Genomic_DNA"/>
</dbReference>
<reference evidence="2 3" key="1">
    <citation type="submission" date="2019-03" db="EMBL/GenBank/DDBJ databases">
        <title>Genomic Encyclopedia of Type Strains, Phase III (KMG-III): the genomes of soil and plant-associated and newly described type strains.</title>
        <authorList>
            <person name="Whitman W."/>
        </authorList>
    </citation>
    <scope>NUCLEOTIDE SEQUENCE [LARGE SCALE GENOMIC DNA]</scope>
    <source>
        <strain evidence="2 3">VKM Ac-2527</strain>
    </source>
</reference>
<organism evidence="2 3">
    <name type="scientific">Kribbella caucasensis</name>
    <dbReference type="NCBI Taxonomy" id="2512215"/>
    <lineage>
        <taxon>Bacteria</taxon>
        <taxon>Bacillati</taxon>
        <taxon>Actinomycetota</taxon>
        <taxon>Actinomycetes</taxon>
        <taxon>Propionibacteriales</taxon>
        <taxon>Kribbellaceae</taxon>
        <taxon>Kribbella</taxon>
    </lineage>
</organism>
<feature type="transmembrane region" description="Helical" evidence="1">
    <location>
        <begin position="181"/>
        <end position="201"/>
    </location>
</feature>
<gene>
    <name evidence="2" type="ORF">EV643_13817</name>
</gene>
<feature type="transmembrane region" description="Helical" evidence="1">
    <location>
        <begin position="33"/>
        <end position="53"/>
    </location>
</feature>
<keyword evidence="3" id="KW-1185">Reference proteome</keyword>
<evidence type="ECO:0000313" key="3">
    <source>
        <dbReference type="Proteomes" id="UP000295388"/>
    </source>
</evidence>
<sequence length="275" mass="29281">MATTADAPMYRLGLRMLGNETAKGLRVMWAHKAPLALGLAYVAMLYWVIQLFIGGGRLVGEVLAMTFVAFLGYVVLYIASLRMVSGVLEEMYTGTLEQSLLSPLRPWVASTGRLAAALVEGLVIAAIVAGFNLVILLAVQGVELSFRWSAVVPLAVTLVDIAGFVLLFGGMALVVNSVGAIIHVVQNVIMMLNGAFIPVFVFPDWLELAAKIVVPTTLGLDATRQILVAGAPLDNVWSSGTLPWAVVHAAVQLVVGWAAYQAAIRRGLREGRLGA</sequence>
<keyword evidence="1" id="KW-1133">Transmembrane helix</keyword>